<dbReference type="InterPro" id="IPR036388">
    <property type="entry name" value="WH-like_DNA-bd_sf"/>
</dbReference>
<proteinExistence type="predicted"/>
<sequence>MSARLQSLVEAGLLVKIEGDSNRAQTMYRPTQKALDLFPVVFAIMNWGLKYNPNTDMTIPIMQELTTNEKGLELRLLQNFDDITS</sequence>
<dbReference type="EMBL" id="BMHP01000005">
    <property type="protein sequence ID" value="GGD91789.1"/>
    <property type="molecule type" value="Genomic_DNA"/>
</dbReference>
<dbReference type="InterPro" id="IPR036390">
    <property type="entry name" value="WH_DNA-bd_sf"/>
</dbReference>
<organism evidence="1 2">
    <name type="scientific">Paenibacillus nasutitermitis</name>
    <dbReference type="NCBI Taxonomy" id="1652958"/>
    <lineage>
        <taxon>Bacteria</taxon>
        <taxon>Bacillati</taxon>
        <taxon>Bacillota</taxon>
        <taxon>Bacilli</taxon>
        <taxon>Bacillales</taxon>
        <taxon>Paenibacillaceae</taxon>
        <taxon>Paenibacillus</taxon>
    </lineage>
</organism>
<protein>
    <recommendedName>
        <fullName evidence="3">HTH hxlR-type domain-containing protein</fullName>
    </recommendedName>
</protein>
<dbReference type="Proteomes" id="UP000612456">
    <property type="component" value="Unassembled WGS sequence"/>
</dbReference>
<dbReference type="Gene3D" id="1.10.10.10">
    <property type="entry name" value="Winged helix-like DNA-binding domain superfamily/Winged helix DNA-binding domain"/>
    <property type="match status" value="1"/>
</dbReference>
<gene>
    <name evidence="1" type="ORF">GCM10010911_58120</name>
</gene>
<keyword evidence="2" id="KW-1185">Reference proteome</keyword>
<reference evidence="1" key="1">
    <citation type="journal article" date="2014" name="Int. J. Syst. Evol. Microbiol.">
        <title>Complete genome sequence of Corynebacterium casei LMG S-19264T (=DSM 44701T), isolated from a smear-ripened cheese.</title>
        <authorList>
            <consortium name="US DOE Joint Genome Institute (JGI-PGF)"/>
            <person name="Walter F."/>
            <person name="Albersmeier A."/>
            <person name="Kalinowski J."/>
            <person name="Ruckert C."/>
        </authorList>
    </citation>
    <scope>NUCLEOTIDE SEQUENCE</scope>
    <source>
        <strain evidence="1">CGMCC 1.15178</strain>
    </source>
</reference>
<comment type="caution">
    <text evidence="1">The sequence shown here is derived from an EMBL/GenBank/DDBJ whole genome shotgun (WGS) entry which is preliminary data.</text>
</comment>
<evidence type="ECO:0000313" key="2">
    <source>
        <dbReference type="Proteomes" id="UP000612456"/>
    </source>
</evidence>
<accession>A0A917E1D2</accession>
<reference evidence="1" key="2">
    <citation type="submission" date="2020-09" db="EMBL/GenBank/DDBJ databases">
        <authorList>
            <person name="Sun Q."/>
            <person name="Zhou Y."/>
        </authorList>
    </citation>
    <scope>NUCLEOTIDE SEQUENCE</scope>
    <source>
        <strain evidence="1">CGMCC 1.15178</strain>
    </source>
</reference>
<dbReference type="SUPFAM" id="SSF46785">
    <property type="entry name" value="Winged helix' DNA-binding domain"/>
    <property type="match status" value="1"/>
</dbReference>
<evidence type="ECO:0008006" key="3">
    <source>
        <dbReference type="Google" id="ProtNLM"/>
    </source>
</evidence>
<evidence type="ECO:0000313" key="1">
    <source>
        <dbReference type="EMBL" id="GGD91789.1"/>
    </source>
</evidence>
<dbReference type="AlphaFoldDB" id="A0A917E1D2"/>
<name>A0A917E1D2_9BACL</name>